<evidence type="ECO:0000256" key="1">
    <source>
        <dbReference type="SAM" id="MobiDB-lite"/>
    </source>
</evidence>
<reference evidence="3" key="3">
    <citation type="submission" date="2020-05" db="UniProtKB">
        <authorList>
            <consortium name="EnsemblMetazoa"/>
        </authorList>
    </citation>
    <scope>IDENTIFICATION</scope>
    <source>
        <strain evidence="3">Jacobina</strain>
    </source>
</reference>
<dbReference type="VEuPathDB" id="VectorBase:LLOJ007270"/>
<keyword evidence="4" id="KW-1185">Reference proteome</keyword>
<dbReference type="Proteomes" id="UP000092461">
    <property type="component" value="Unassembled WGS sequence"/>
</dbReference>
<protein>
    <submittedName>
        <fullName evidence="2 3">Uncharacterized protein</fullName>
    </submittedName>
</protein>
<organism evidence="3 4">
    <name type="scientific">Lutzomyia longipalpis</name>
    <name type="common">Sand fly</name>
    <dbReference type="NCBI Taxonomy" id="7200"/>
    <lineage>
        <taxon>Eukaryota</taxon>
        <taxon>Metazoa</taxon>
        <taxon>Ecdysozoa</taxon>
        <taxon>Arthropoda</taxon>
        <taxon>Hexapoda</taxon>
        <taxon>Insecta</taxon>
        <taxon>Pterygota</taxon>
        <taxon>Neoptera</taxon>
        <taxon>Endopterygota</taxon>
        <taxon>Diptera</taxon>
        <taxon>Nematocera</taxon>
        <taxon>Psychodoidea</taxon>
        <taxon>Psychodidae</taxon>
        <taxon>Lutzomyia</taxon>
        <taxon>Lutzomyia</taxon>
    </lineage>
</organism>
<dbReference type="EMBL" id="AJWK01024174">
    <property type="status" value="NOT_ANNOTATED_CDS"/>
    <property type="molecule type" value="Genomic_DNA"/>
</dbReference>
<proteinExistence type="predicted"/>
<dbReference type="VEuPathDB" id="VectorBase:LLONM1_009091"/>
<feature type="region of interest" description="Disordered" evidence="1">
    <location>
        <begin position="48"/>
        <end position="188"/>
    </location>
</feature>
<dbReference type="AlphaFoldDB" id="A0A1B0CQX1"/>
<accession>A0A1B0CQX1</accession>
<dbReference type="EnsemblMetazoa" id="LLOJ007270-RA">
    <property type="protein sequence ID" value="LLOJ007270-PA"/>
    <property type="gene ID" value="LLOJ007270"/>
</dbReference>
<dbReference type="EMBL" id="GITU01004190">
    <property type="protein sequence ID" value="MBC1172893.1"/>
    <property type="molecule type" value="Transcribed_RNA"/>
</dbReference>
<evidence type="ECO:0000313" key="2">
    <source>
        <dbReference type="EMBL" id="MBC1172893.1"/>
    </source>
</evidence>
<evidence type="ECO:0000313" key="3">
    <source>
        <dbReference type="EnsemblMetazoa" id="LLOJ007270-PA"/>
    </source>
</evidence>
<evidence type="ECO:0000313" key="4">
    <source>
        <dbReference type="Proteomes" id="UP000092461"/>
    </source>
</evidence>
<feature type="compositionally biased region" description="Low complexity" evidence="1">
    <location>
        <begin position="176"/>
        <end position="188"/>
    </location>
</feature>
<sequence length="288" mass="30968">MKGIFHCIAASSPIKGIRGKIKAKKKQTERESGFLRIGSLRNFLGVGSSSSNNHHHGTQNRNLIRSSVPSGKYSATSSDRFDKLHKSWGSADNLPHNPSSMPPPKNGSKKRRTRRHADYGAVLPSGAAVVGSHSVPTTPNQPRAPMHSFGDNQHGPPSMGDSDSDSACGFDSNWHGNGPPRSGSSGSYGKRTKLSLLEIAFGALTDASSIFCIEFRTTPIQVLPARHCHEHLLPSLQNPLAFFATLRETIPQRDFVDTLIAQKIILIPKDCALALHLIPTGFGGAGAR</sequence>
<name>A0A1B0CQX1_LUTLO</name>
<reference evidence="4" key="1">
    <citation type="submission" date="2012-05" db="EMBL/GenBank/DDBJ databases">
        <title>Whole Genome Assembly of Lutzomyia longipalpis.</title>
        <authorList>
            <person name="Richards S."/>
            <person name="Qu C."/>
            <person name="Dillon R."/>
            <person name="Worley K."/>
            <person name="Scherer S."/>
            <person name="Batterton M."/>
            <person name="Taylor A."/>
            <person name="Hawes A."/>
            <person name="Hernandez B."/>
            <person name="Kovar C."/>
            <person name="Mandapat C."/>
            <person name="Pham C."/>
            <person name="Qu C."/>
            <person name="Jing C."/>
            <person name="Bess C."/>
            <person name="Bandaranaike D."/>
            <person name="Ngo D."/>
            <person name="Ongeri F."/>
            <person name="Arias F."/>
            <person name="Lara F."/>
            <person name="Weissenberger G."/>
            <person name="Kamau G."/>
            <person name="Han H."/>
            <person name="Shen H."/>
            <person name="Dinh H."/>
            <person name="Khalil I."/>
            <person name="Jones J."/>
            <person name="Shafer J."/>
            <person name="Jayaseelan J."/>
            <person name="Quiroz J."/>
            <person name="Blankenburg K."/>
            <person name="Nguyen L."/>
            <person name="Jackson L."/>
            <person name="Francisco L."/>
            <person name="Tang L.-Y."/>
            <person name="Pu L.-L."/>
            <person name="Perales L."/>
            <person name="Lorensuhewa L."/>
            <person name="Munidasa M."/>
            <person name="Coyle M."/>
            <person name="Taylor M."/>
            <person name="Puazo M."/>
            <person name="Firestine M."/>
            <person name="Scheel M."/>
            <person name="Javaid M."/>
            <person name="Wang M."/>
            <person name="Li M."/>
            <person name="Tabassum N."/>
            <person name="Saada N."/>
            <person name="Osuji N."/>
            <person name="Aqrawi P."/>
            <person name="Fu Q."/>
            <person name="Thornton R."/>
            <person name="Raj R."/>
            <person name="Goodspeed R."/>
            <person name="Mata R."/>
            <person name="Najjar R."/>
            <person name="Gubbala S."/>
            <person name="Lee S."/>
            <person name="Denson S."/>
            <person name="Patil S."/>
            <person name="Macmil S."/>
            <person name="Qi S."/>
            <person name="Matskevitch T."/>
            <person name="Palculict T."/>
            <person name="Mathew T."/>
            <person name="Vee V."/>
            <person name="Velamala V."/>
            <person name="Korchina V."/>
            <person name="Cai W."/>
            <person name="Liu W."/>
            <person name="Dai W."/>
            <person name="Zou X."/>
            <person name="Zhu Y."/>
            <person name="Zhang Y."/>
            <person name="Wu Y.-Q."/>
            <person name="Xin Y."/>
            <person name="Nazarath L."/>
            <person name="Kovar C."/>
            <person name="Han Y."/>
            <person name="Muzny D."/>
            <person name="Gibbs R."/>
        </authorList>
    </citation>
    <scope>NUCLEOTIDE SEQUENCE [LARGE SCALE GENOMIC DNA]</scope>
    <source>
        <strain evidence="4">Jacobina</strain>
    </source>
</reference>
<dbReference type="EMBL" id="AJWK01024175">
    <property type="status" value="NOT_ANNOTATED_CDS"/>
    <property type="molecule type" value="Genomic_DNA"/>
</dbReference>
<reference evidence="2" key="2">
    <citation type="journal article" date="2020" name="BMC">
        <title>Leishmania infection induces a limited differential gene expression in the sand fly midgut.</title>
        <authorList>
            <person name="Coutinho-Abreu I.V."/>
            <person name="Serafim T.D."/>
            <person name="Meneses C."/>
            <person name="Kamhawi S."/>
            <person name="Oliveira F."/>
            <person name="Valenzuela J.G."/>
        </authorList>
    </citation>
    <scope>NUCLEOTIDE SEQUENCE</scope>
    <source>
        <strain evidence="2">Jacobina</strain>
        <tissue evidence="2">Midgut</tissue>
    </source>
</reference>
<feature type="compositionally biased region" description="Polar residues" evidence="1">
    <location>
        <begin position="59"/>
        <end position="78"/>
    </location>
</feature>